<dbReference type="InterPro" id="IPR001650">
    <property type="entry name" value="Helicase_C-like"/>
</dbReference>
<dbReference type="Gene3D" id="3.40.50.300">
    <property type="entry name" value="P-loop containing nucleotide triphosphate hydrolases"/>
    <property type="match status" value="2"/>
</dbReference>
<keyword evidence="5" id="KW-0347">Helicase</keyword>
<feature type="domain" description="Helicase ATP-binding" evidence="3">
    <location>
        <begin position="42"/>
        <end position="221"/>
    </location>
</feature>
<dbReference type="SMART" id="SM00487">
    <property type="entry name" value="DEXDc"/>
    <property type="match status" value="1"/>
</dbReference>
<dbReference type="RefSeq" id="WP_138928288.1">
    <property type="nucleotide sequence ID" value="NZ_JAIVEY010000003.1"/>
</dbReference>
<keyword evidence="2" id="KW-0067">ATP-binding</keyword>
<keyword evidence="5" id="KW-0378">Hydrolase</keyword>
<dbReference type="Pfam" id="PF00270">
    <property type="entry name" value="DEAD"/>
    <property type="match status" value="1"/>
</dbReference>
<dbReference type="CDD" id="cd17922">
    <property type="entry name" value="DEXHc_LHR-like"/>
    <property type="match status" value="1"/>
</dbReference>
<name>A0AA92E9K7_RALSL</name>
<dbReference type="GO" id="GO:0004386">
    <property type="term" value="F:helicase activity"/>
    <property type="evidence" value="ECO:0007669"/>
    <property type="project" value="UniProtKB-KW"/>
</dbReference>
<evidence type="ECO:0000259" key="4">
    <source>
        <dbReference type="PROSITE" id="PS51194"/>
    </source>
</evidence>
<gene>
    <name evidence="5" type="ORF">E7Z57_01475</name>
</gene>
<evidence type="ECO:0000259" key="3">
    <source>
        <dbReference type="PROSITE" id="PS51192"/>
    </source>
</evidence>
<dbReference type="InterPro" id="IPR014001">
    <property type="entry name" value="Helicase_ATP-bd"/>
</dbReference>
<dbReference type="GO" id="GO:0016887">
    <property type="term" value="F:ATP hydrolysis activity"/>
    <property type="evidence" value="ECO:0007669"/>
    <property type="project" value="TreeGrafter"/>
</dbReference>
<feature type="domain" description="Helicase C-terminal" evidence="4">
    <location>
        <begin position="268"/>
        <end position="422"/>
    </location>
</feature>
<dbReference type="PROSITE" id="PS51194">
    <property type="entry name" value="HELICASE_CTER"/>
    <property type="match status" value="1"/>
</dbReference>
<accession>A0AA92E9K7</accession>
<dbReference type="PANTHER" id="PTHR47962:SF5">
    <property type="entry name" value="ATP-DEPENDENT HELICASE LHR-RELATED"/>
    <property type="match status" value="1"/>
</dbReference>
<dbReference type="AlphaFoldDB" id="A0AA92E9K7"/>
<dbReference type="InterPro" id="IPR011545">
    <property type="entry name" value="DEAD/DEAH_box_helicase_dom"/>
</dbReference>
<evidence type="ECO:0000313" key="6">
    <source>
        <dbReference type="Proteomes" id="UP000310553"/>
    </source>
</evidence>
<dbReference type="Pfam" id="PF00271">
    <property type="entry name" value="Helicase_C"/>
    <property type="match status" value="1"/>
</dbReference>
<dbReference type="GO" id="GO:0003677">
    <property type="term" value="F:DNA binding"/>
    <property type="evidence" value="ECO:0007669"/>
    <property type="project" value="TreeGrafter"/>
</dbReference>
<evidence type="ECO:0000256" key="1">
    <source>
        <dbReference type="ARBA" id="ARBA00022741"/>
    </source>
</evidence>
<reference evidence="5 6" key="1">
    <citation type="submission" date="2019-04" db="EMBL/GenBank/DDBJ databases">
        <title>Complete Genome of UW386 and Higher Quality Genome of UW700.</title>
        <authorList>
            <person name="Jacobs J."/>
            <person name="Perez A."/>
            <person name="Steidl O."/>
            <person name="Allen C."/>
        </authorList>
    </citation>
    <scope>NUCLEOTIDE SEQUENCE [LARGE SCALE GENOMIC DNA]</scope>
    <source>
        <strain evidence="5 6">UW386</strain>
    </source>
</reference>
<dbReference type="InterPro" id="IPR027417">
    <property type="entry name" value="P-loop_NTPase"/>
</dbReference>
<dbReference type="SMART" id="SM00490">
    <property type="entry name" value="HELICc"/>
    <property type="match status" value="1"/>
</dbReference>
<evidence type="ECO:0000256" key="2">
    <source>
        <dbReference type="ARBA" id="ARBA00022840"/>
    </source>
</evidence>
<protein>
    <submittedName>
        <fullName evidence="5">DEAD/DEAH box helicase</fullName>
    </submittedName>
</protein>
<dbReference type="CDD" id="cd18796">
    <property type="entry name" value="SF2_C_LHR"/>
    <property type="match status" value="1"/>
</dbReference>
<dbReference type="InterPro" id="IPR052511">
    <property type="entry name" value="ATP-dep_Helicase"/>
</dbReference>
<dbReference type="SUPFAM" id="SSF52540">
    <property type="entry name" value="P-loop containing nucleoside triphosphate hydrolases"/>
    <property type="match status" value="1"/>
</dbReference>
<dbReference type="PROSITE" id="PS51192">
    <property type="entry name" value="HELICASE_ATP_BIND_1"/>
    <property type="match status" value="1"/>
</dbReference>
<evidence type="ECO:0000313" key="5">
    <source>
        <dbReference type="EMBL" id="QCX47887.1"/>
    </source>
</evidence>
<dbReference type="GO" id="GO:0005524">
    <property type="term" value="F:ATP binding"/>
    <property type="evidence" value="ECO:0007669"/>
    <property type="project" value="UniProtKB-KW"/>
</dbReference>
<organism evidence="5 6">
    <name type="scientific">Ralstonia solanacearum</name>
    <name type="common">Pseudomonas solanacearum</name>
    <dbReference type="NCBI Taxonomy" id="305"/>
    <lineage>
        <taxon>Bacteria</taxon>
        <taxon>Pseudomonadati</taxon>
        <taxon>Pseudomonadota</taxon>
        <taxon>Betaproteobacteria</taxon>
        <taxon>Burkholderiales</taxon>
        <taxon>Burkholderiaceae</taxon>
        <taxon>Ralstonia</taxon>
        <taxon>Ralstonia solanacearum species complex</taxon>
    </lineage>
</organism>
<dbReference type="EMBL" id="CP039339">
    <property type="protein sequence ID" value="QCX47887.1"/>
    <property type="molecule type" value="Genomic_DNA"/>
</dbReference>
<keyword evidence="1" id="KW-0547">Nucleotide-binding</keyword>
<dbReference type="PANTHER" id="PTHR47962">
    <property type="entry name" value="ATP-DEPENDENT HELICASE LHR-RELATED-RELATED"/>
    <property type="match status" value="1"/>
</dbReference>
<proteinExistence type="predicted"/>
<sequence length="742" mass="81255">MSSPASASTSSQSFDLLHEKIRRWVWQEGWTELRDAQERAVPALIDADRDVIIAAATATGKTEAAFLPILSNLLRDEPCAGSVLYISPLKALINDQWSRLDRLCEELEVPVVGWHGDVSASRKQRFFKNPTGVLLITPESLEAMFVNRGAALSSTFAALRYIVVDELHAFIGAERGKQLQSLMHRVETGCGRRLPRVGLSATLGDMRLAAGFLRPNDEAQVEVIESKGGGQELKVLIKGFVLKPARIDLDPQLNNAALEDAVPGSTLDIAKHLYAALRGSNNLIFPNNRRAVETYADLLRRACERDGYPNEFWPHHGSLSKELREDTERALKDGTRPASAICTTTLELGIDIGSVRSIAQIGAPPSVASLRQRLGRSGRRKGEPAILRGYCVEAELTADSDLSDQLREGLVQSVAMVNLLMRGWFEPPRVNGMHASTLVQQILSIIAERGGCTASYLWQTLVASGTFATVDKASFSEILQHLGRRDLITQSSNGLLLHGKLGEKLVNNYNFYSAFATEEEFRVVAGAHSLGSLPIAHPLIIGQGLIFGGRRWRVAEVDQERKTIYVTPDKGGAPPQFDGNGATVHDAVRLEMKRVLESSEPIPFLDARGQDLLLEARRCYVDASLSKKQIFQQGASTLVATWRGDLLNDALVLLLRANRLDATNNGVVVSVSNGSHQRVVDTLDDIAKLTLEDATEVVAGVENLDREKWDWALPASVKRTAFASTHLDLEGALSLARHTTRS</sequence>
<dbReference type="Proteomes" id="UP000310553">
    <property type="component" value="Chromosome"/>
</dbReference>